<gene>
    <name evidence="6" type="ORF">D1866_07740</name>
    <name evidence="5" type="ORF">GFB69_12945</name>
</gene>
<dbReference type="PANTHER" id="PTHR30302:SF1">
    <property type="entry name" value="HYDROGENASE 2 MATURATION PROTEASE"/>
    <property type="match status" value="1"/>
</dbReference>
<dbReference type="GO" id="GO:0008047">
    <property type="term" value="F:enzyme activator activity"/>
    <property type="evidence" value="ECO:0007669"/>
    <property type="project" value="InterPro"/>
</dbReference>
<keyword evidence="3" id="KW-0064">Aspartyl protease</keyword>
<name>A0A650CVV5_ACIAM</name>
<dbReference type="InterPro" id="IPR023430">
    <property type="entry name" value="Pept_HybD-like_dom_sf"/>
</dbReference>
<comment type="similarity">
    <text evidence="1">Belongs to the peptidase A31 family.</text>
</comment>
<protein>
    <submittedName>
        <fullName evidence="6">Hydrogenase maturation protease</fullName>
    </submittedName>
</protein>
<dbReference type="Proteomes" id="UP000426328">
    <property type="component" value="Chromosome"/>
</dbReference>
<dbReference type="EMBL" id="CP045482">
    <property type="protein sequence ID" value="QGR21903.1"/>
    <property type="molecule type" value="Genomic_DNA"/>
</dbReference>
<dbReference type="RefSeq" id="WP_152943518.1">
    <property type="nucleotide sequence ID" value="NZ_CP045482.1"/>
</dbReference>
<evidence type="ECO:0000256" key="3">
    <source>
        <dbReference type="ARBA" id="ARBA00022750"/>
    </source>
</evidence>
<dbReference type="GO" id="GO:0004190">
    <property type="term" value="F:aspartic-type endopeptidase activity"/>
    <property type="evidence" value="ECO:0007669"/>
    <property type="project" value="UniProtKB-KW"/>
</dbReference>
<dbReference type="InterPro" id="IPR000671">
    <property type="entry name" value="Peptidase_A31"/>
</dbReference>
<dbReference type="KEGG" id="aamb:D1866_07740"/>
<dbReference type="NCBIfam" id="TIGR00072">
    <property type="entry name" value="hydrog_prot"/>
    <property type="match status" value="1"/>
</dbReference>
<keyword evidence="7" id="KW-1185">Reference proteome</keyword>
<evidence type="ECO:0000313" key="6">
    <source>
        <dbReference type="EMBL" id="QGR21903.1"/>
    </source>
</evidence>
<evidence type="ECO:0000256" key="1">
    <source>
        <dbReference type="ARBA" id="ARBA00006814"/>
    </source>
</evidence>
<keyword evidence="4" id="KW-0378">Hydrolase</keyword>
<proteinExistence type="inferred from homology"/>
<evidence type="ECO:0000256" key="2">
    <source>
        <dbReference type="ARBA" id="ARBA00022670"/>
    </source>
</evidence>
<sequence>MAVKIIGLGNRLYGDDAVGSLTAACMEELGLPAFDAGANGFQALSAIENGDIVFFIDIVQMDEEEGIFKVDLDKADFVEITDPHRLTPLQVLSLSARSNNRPKEAYIVGIKPEYIDWPGISDAAIKRLEKVLQKFKKFISTYGIDIDIDKVIQCVKSKSKEPW</sequence>
<dbReference type="PANTHER" id="PTHR30302">
    <property type="entry name" value="HYDROGENASE 1 MATURATION PROTEASE"/>
    <property type="match status" value="1"/>
</dbReference>
<evidence type="ECO:0000313" key="7">
    <source>
        <dbReference type="Proteomes" id="UP000426328"/>
    </source>
</evidence>
<dbReference type="Gene3D" id="3.40.50.1450">
    <property type="entry name" value="HybD-like"/>
    <property type="match status" value="1"/>
</dbReference>
<dbReference type="GeneID" id="42779618"/>
<evidence type="ECO:0000313" key="8">
    <source>
        <dbReference type="Proteomes" id="UP000474054"/>
    </source>
</evidence>
<accession>A0A650CVV5</accession>
<evidence type="ECO:0000313" key="5">
    <source>
        <dbReference type="EMBL" id="MQL56573.1"/>
    </source>
</evidence>
<dbReference type="SUPFAM" id="SSF53163">
    <property type="entry name" value="HybD-like"/>
    <property type="match status" value="1"/>
</dbReference>
<dbReference type="CDD" id="cd06070">
    <property type="entry name" value="H2MP_like-2"/>
    <property type="match status" value="1"/>
</dbReference>
<reference evidence="5 8" key="1">
    <citation type="submission" date="2019-10" db="EMBL/GenBank/DDBJ databases">
        <title>Comparative genomics of sulfur disproportionating microorganisms.</title>
        <authorList>
            <person name="Ward L.M."/>
            <person name="Bertran E."/>
            <person name="Johnston D."/>
        </authorList>
    </citation>
    <scope>NUCLEOTIDE SEQUENCE [LARGE SCALE GENOMIC DNA]</scope>
    <source>
        <strain evidence="5 8">DSM 3772</strain>
    </source>
</reference>
<keyword evidence="2 6" id="KW-0645">Protease</keyword>
<dbReference type="AlphaFoldDB" id="A0A650CVV5"/>
<dbReference type="Proteomes" id="UP000474054">
    <property type="component" value="Unassembled WGS sequence"/>
</dbReference>
<organism evidence="6 7">
    <name type="scientific">Acidianus ambivalens</name>
    <name type="common">Desulfurolobus ambivalens</name>
    <dbReference type="NCBI Taxonomy" id="2283"/>
    <lineage>
        <taxon>Archaea</taxon>
        <taxon>Thermoproteota</taxon>
        <taxon>Thermoprotei</taxon>
        <taxon>Sulfolobales</taxon>
        <taxon>Sulfolobaceae</taxon>
        <taxon>Acidianus</taxon>
    </lineage>
</organism>
<dbReference type="EMBL" id="WHYS01000005">
    <property type="protein sequence ID" value="MQL56573.1"/>
    <property type="molecule type" value="Genomic_DNA"/>
</dbReference>
<reference evidence="6 7" key="2">
    <citation type="submission" date="2019-10" db="EMBL/GenBank/DDBJ databases">
        <title>Genome Sequences from Six Type Strain Members of the Archaeal Family Sulfolobaceae: Acidianus ambivalens, Acidianus infernus, Metallosphaera prunae, Stygiolobus azoricus, Sulfolobus metallicus, and Sulfurisphaera ohwakuensis.</title>
        <authorList>
            <person name="Counts J.A."/>
            <person name="Kelly R.M."/>
        </authorList>
    </citation>
    <scope>NUCLEOTIDE SEQUENCE [LARGE SCALE GENOMIC DNA]</scope>
    <source>
        <strain evidence="6 7">LEI 10</strain>
    </source>
</reference>
<dbReference type="GO" id="GO:0016485">
    <property type="term" value="P:protein processing"/>
    <property type="evidence" value="ECO:0007669"/>
    <property type="project" value="TreeGrafter"/>
</dbReference>
<dbReference type="Pfam" id="PF01750">
    <property type="entry name" value="HycI"/>
    <property type="match status" value="1"/>
</dbReference>
<evidence type="ECO:0000256" key="4">
    <source>
        <dbReference type="ARBA" id="ARBA00022801"/>
    </source>
</evidence>